<accession>A0A546XXD0</accession>
<dbReference type="NCBIfam" id="TIGR01444">
    <property type="entry name" value="fkbM_fam"/>
    <property type="match status" value="1"/>
</dbReference>
<dbReference type="PANTHER" id="PTHR34203">
    <property type="entry name" value="METHYLTRANSFERASE, FKBM FAMILY PROTEIN"/>
    <property type="match status" value="1"/>
</dbReference>
<dbReference type="Pfam" id="PF05050">
    <property type="entry name" value="Methyltransf_21"/>
    <property type="match status" value="1"/>
</dbReference>
<keyword evidence="2" id="KW-0489">Methyltransferase</keyword>
<dbReference type="Proteomes" id="UP000317023">
    <property type="component" value="Unassembled WGS sequence"/>
</dbReference>
<organism evidence="2 3">
    <name type="scientific">Agrobacterium tumefaciens</name>
    <dbReference type="NCBI Taxonomy" id="358"/>
    <lineage>
        <taxon>Bacteria</taxon>
        <taxon>Pseudomonadati</taxon>
        <taxon>Pseudomonadota</taxon>
        <taxon>Alphaproteobacteria</taxon>
        <taxon>Hyphomicrobiales</taxon>
        <taxon>Rhizobiaceae</taxon>
        <taxon>Rhizobium/Agrobacterium group</taxon>
        <taxon>Agrobacterium</taxon>
        <taxon>Agrobacterium tumefaciens complex</taxon>
    </lineage>
</organism>
<dbReference type="Gene3D" id="3.40.50.150">
    <property type="entry name" value="Vaccinia Virus protein VP39"/>
    <property type="match status" value="1"/>
</dbReference>
<name>A0A546XXD0_AGRTU</name>
<proteinExistence type="predicted"/>
<protein>
    <submittedName>
        <fullName evidence="2">FkbM family methyltransferase</fullName>
    </submittedName>
</protein>
<dbReference type="AlphaFoldDB" id="A0A546XXD0"/>
<dbReference type="InterPro" id="IPR052514">
    <property type="entry name" value="SAM-dependent_MTase"/>
</dbReference>
<sequence>MISPLTWLSLSHYSPAIMPLELIIIFSYPCREVNSNEEFQMLWLWRKRIGAEVANAASREPSTSPLLVPSELAVKSGLVDPVARGAAVEIAGITVPLDLTNRHERDYFVRHYLRVPHPQADVDRLIFKAFVRPGDVTLDAGCNIGMTIAELLEAGSYHVHAFEAVPSLYARVEAIKDSRFTGYSCALGDGDGTISIWVSQAHNQGSTIEPRMVEHFAPIFGDEPISQEVPLRRLDDVCAGISFDFMKVDVEGAEAAFLRGATKTLSNHPPRAMSMELFDRFFDEAKTEADKYFSQCHRCFILKSDYSLYLADWSEPHNGDLYHFTSPTYLFTN</sequence>
<comment type="caution">
    <text evidence="2">The sequence shown here is derived from an EMBL/GenBank/DDBJ whole genome shotgun (WGS) entry which is preliminary data.</text>
</comment>
<gene>
    <name evidence="2" type="ORF">EXN61_16450</name>
</gene>
<evidence type="ECO:0000313" key="2">
    <source>
        <dbReference type="EMBL" id="TRB05405.1"/>
    </source>
</evidence>
<keyword evidence="2" id="KW-0808">Transferase</keyword>
<reference evidence="2 3" key="1">
    <citation type="journal article" date="2019" name="Appl. Microbiol. Biotechnol.">
        <title>Differential efficiency of wild type rhizogenic strains for rol gene transformation of plants.</title>
        <authorList>
            <person name="Desmet S."/>
            <person name="De Keyser E."/>
            <person name="Van Vaerenbergh J."/>
            <person name="Baeyen S."/>
            <person name="Van Huylenbroeck J."/>
            <person name="Geelen D."/>
            <person name="Dhooghe E."/>
        </authorList>
    </citation>
    <scope>NUCLEOTIDE SEQUENCE [LARGE SCALE GENOMIC DNA]</scope>
    <source>
        <strain evidence="2 3">MAFF210266</strain>
    </source>
</reference>
<dbReference type="InterPro" id="IPR006342">
    <property type="entry name" value="FkbM_mtfrase"/>
</dbReference>
<dbReference type="GO" id="GO:0032259">
    <property type="term" value="P:methylation"/>
    <property type="evidence" value="ECO:0007669"/>
    <property type="project" value="UniProtKB-KW"/>
</dbReference>
<dbReference type="RefSeq" id="WP_142857797.1">
    <property type="nucleotide sequence ID" value="NZ_SGOE01000004.1"/>
</dbReference>
<dbReference type="GO" id="GO:0008168">
    <property type="term" value="F:methyltransferase activity"/>
    <property type="evidence" value="ECO:0007669"/>
    <property type="project" value="UniProtKB-KW"/>
</dbReference>
<evidence type="ECO:0000313" key="3">
    <source>
        <dbReference type="Proteomes" id="UP000317023"/>
    </source>
</evidence>
<feature type="domain" description="Methyltransferase FkbM" evidence="1">
    <location>
        <begin position="139"/>
        <end position="291"/>
    </location>
</feature>
<dbReference type="EMBL" id="SGOE01000004">
    <property type="protein sequence ID" value="TRB05405.1"/>
    <property type="molecule type" value="Genomic_DNA"/>
</dbReference>
<evidence type="ECO:0000259" key="1">
    <source>
        <dbReference type="Pfam" id="PF05050"/>
    </source>
</evidence>
<dbReference type="PANTHER" id="PTHR34203:SF15">
    <property type="entry name" value="SLL1173 PROTEIN"/>
    <property type="match status" value="1"/>
</dbReference>
<dbReference type="SUPFAM" id="SSF53335">
    <property type="entry name" value="S-adenosyl-L-methionine-dependent methyltransferases"/>
    <property type="match status" value="1"/>
</dbReference>
<dbReference type="InterPro" id="IPR029063">
    <property type="entry name" value="SAM-dependent_MTases_sf"/>
</dbReference>